<dbReference type="Proteomes" id="UP001066276">
    <property type="component" value="Chromosome 7"/>
</dbReference>
<comment type="caution">
    <text evidence="1">The sequence shown here is derived from an EMBL/GenBank/DDBJ whole genome shotgun (WGS) entry which is preliminary data.</text>
</comment>
<reference evidence="1" key="1">
    <citation type="journal article" date="2022" name="bioRxiv">
        <title>Sequencing and chromosome-scale assembly of the giantPleurodeles waltlgenome.</title>
        <authorList>
            <person name="Brown T."/>
            <person name="Elewa A."/>
            <person name="Iarovenko S."/>
            <person name="Subramanian E."/>
            <person name="Araus A.J."/>
            <person name="Petzold A."/>
            <person name="Susuki M."/>
            <person name="Suzuki K.-i.T."/>
            <person name="Hayashi T."/>
            <person name="Toyoda A."/>
            <person name="Oliveira C."/>
            <person name="Osipova E."/>
            <person name="Leigh N.D."/>
            <person name="Simon A."/>
            <person name="Yun M.H."/>
        </authorList>
    </citation>
    <scope>NUCLEOTIDE SEQUENCE</scope>
    <source>
        <strain evidence="1">20211129_DDA</strain>
        <tissue evidence="1">Liver</tissue>
    </source>
</reference>
<proteinExistence type="predicted"/>
<organism evidence="1 2">
    <name type="scientific">Pleurodeles waltl</name>
    <name type="common">Iberian ribbed newt</name>
    <dbReference type="NCBI Taxonomy" id="8319"/>
    <lineage>
        <taxon>Eukaryota</taxon>
        <taxon>Metazoa</taxon>
        <taxon>Chordata</taxon>
        <taxon>Craniata</taxon>
        <taxon>Vertebrata</taxon>
        <taxon>Euteleostomi</taxon>
        <taxon>Amphibia</taxon>
        <taxon>Batrachia</taxon>
        <taxon>Caudata</taxon>
        <taxon>Salamandroidea</taxon>
        <taxon>Salamandridae</taxon>
        <taxon>Pleurodelinae</taxon>
        <taxon>Pleurodeles</taxon>
    </lineage>
</organism>
<sequence length="106" mass="11974">MLGLSDGFACREAVMNDRRLMRERSLQNSAICLLKLIRCNVVLSLLCVPLMCISEPSQTSSQACYENPTHARPNDQYVLQALRGGAGNLSHATRKKRWYFVNLDED</sequence>
<keyword evidence="2" id="KW-1185">Reference proteome</keyword>
<evidence type="ECO:0000313" key="2">
    <source>
        <dbReference type="Proteomes" id="UP001066276"/>
    </source>
</evidence>
<protein>
    <submittedName>
        <fullName evidence="1">Uncharacterized protein</fullName>
    </submittedName>
</protein>
<name>A0AAV7PMY3_PLEWA</name>
<gene>
    <name evidence="1" type="ORF">NDU88_007157</name>
</gene>
<dbReference type="AlphaFoldDB" id="A0AAV7PMY3"/>
<accession>A0AAV7PMY3</accession>
<dbReference type="EMBL" id="JANPWB010000011">
    <property type="protein sequence ID" value="KAJ1128782.1"/>
    <property type="molecule type" value="Genomic_DNA"/>
</dbReference>
<evidence type="ECO:0000313" key="1">
    <source>
        <dbReference type="EMBL" id="KAJ1128782.1"/>
    </source>
</evidence>